<name>A0A4D6XNU1_9GAMM</name>
<feature type="domain" description="M23ase beta-sheet core" evidence="10">
    <location>
        <begin position="234"/>
        <end position="328"/>
    </location>
</feature>
<proteinExistence type="inferred from homology"/>
<evidence type="ECO:0000256" key="2">
    <source>
        <dbReference type="ARBA" id="ARBA00004196"/>
    </source>
</evidence>
<gene>
    <name evidence="12" type="ORF">D9V62_01620</name>
</gene>
<evidence type="ECO:0000313" key="12">
    <source>
        <dbReference type="EMBL" id="QCI17139.1"/>
    </source>
</evidence>
<keyword evidence="6" id="KW-0378">Hydrolase</keyword>
<dbReference type="Gene3D" id="2.70.70.10">
    <property type="entry name" value="Glucose Permease (Domain IIA)"/>
    <property type="match status" value="1"/>
</dbReference>
<dbReference type="PANTHER" id="PTHR21666:SF292">
    <property type="entry name" value="MUREIN DD-ENDOPEPTIDASE MEPM"/>
    <property type="match status" value="1"/>
</dbReference>
<dbReference type="Pfam" id="PF19425">
    <property type="entry name" value="Csd3_N2"/>
    <property type="match status" value="1"/>
</dbReference>
<accession>A0A4D6XNU1</accession>
<comment type="similarity">
    <text evidence="3">Belongs to the peptidase M23B family.</text>
</comment>
<comment type="cofactor">
    <cofactor evidence="1">
        <name>Zn(2+)</name>
        <dbReference type="ChEBI" id="CHEBI:29105"/>
    </cofactor>
</comment>
<evidence type="ECO:0000256" key="1">
    <source>
        <dbReference type="ARBA" id="ARBA00001947"/>
    </source>
</evidence>
<evidence type="ECO:0000313" key="13">
    <source>
        <dbReference type="Proteomes" id="UP000298759"/>
    </source>
</evidence>
<dbReference type="InterPro" id="IPR016047">
    <property type="entry name" value="M23ase_b-sheet_dom"/>
</dbReference>
<evidence type="ECO:0000259" key="10">
    <source>
        <dbReference type="Pfam" id="PF01551"/>
    </source>
</evidence>
<reference evidence="12 13" key="2">
    <citation type="submission" date="2019-05" db="EMBL/GenBank/DDBJ databases">
        <title>Genome evolution of the obligate endosymbiont Buchnera aphidicola.</title>
        <authorList>
            <person name="Moran N.A."/>
        </authorList>
    </citation>
    <scope>NUCLEOTIDE SEQUENCE [LARGE SCALE GENOMIC DNA]</scope>
    <source>
        <strain evidence="12 13">Ahe</strain>
    </source>
</reference>
<keyword evidence="9" id="KW-0812">Transmembrane</keyword>
<dbReference type="EMBL" id="CP034894">
    <property type="protein sequence ID" value="QCI17139.1"/>
    <property type="molecule type" value="Genomic_DNA"/>
</dbReference>
<dbReference type="AlphaFoldDB" id="A0A4D6XNU1"/>
<evidence type="ECO:0000256" key="6">
    <source>
        <dbReference type="ARBA" id="ARBA00022801"/>
    </source>
</evidence>
<dbReference type="InterPro" id="IPR045834">
    <property type="entry name" value="Csd3_N2"/>
</dbReference>
<keyword evidence="9" id="KW-0472">Membrane</keyword>
<evidence type="ECO:0000256" key="7">
    <source>
        <dbReference type="ARBA" id="ARBA00022833"/>
    </source>
</evidence>
<protein>
    <submittedName>
        <fullName evidence="12">Uncharacterized protein</fullName>
    </submittedName>
</protein>
<evidence type="ECO:0000259" key="11">
    <source>
        <dbReference type="Pfam" id="PF19425"/>
    </source>
</evidence>
<feature type="transmembrane region" description="Helical" evidence="9">
    <location>
        <begin position="20"/>
        <end position="40"/>
    </location>
</feature>
<keyword evidence="7" id="KW-0862">Zinc</keyword>
<dbReference type="InterPro" id="IPR011055">
    <property type="entry name" value="Dup_hybrid_motif"/>
</dbReference>
<evidence type="ECO:0000256" key="4">
    <source>
        <dbReference type="ARBA" id="ARBA00022670"/>
    </source>
</evidence>
<sequence>MQYIYKKIYKKISLFFNYKFNFYNISTCFINTVIISTIFLSNSVFSENKKFFYQFIINKNYEVKNNIFNKQNQKVNIQDLKNYKKIKNKSNLIPYLSKISNHKFIKKVIYIKNHSNFFKSAFKSGFNLYDINTIIKAIEWQISFHKLNTNSVFNLIFLKKKINSKKNKNILLGIKLNNLRKTYYAIRAVNGHFYNLNGFNKAKMIMNFSFLKKYRISSHFNLHRLHPITHHISRHLGVDLAMPKNTLILATSNGKTIKTGFNKISGFFIVLKHHNECLTKYMHLNKILVKVGQIVKINQKIALSGNTGRTTGPHLHYEIWINKHPINPICAPSNFVEQLTKKERISFLKTSKIILSQLN</sequence>
<dbReference type="GO" id="GO:0006508">
    <property type="term" value="P:proteolysis"/>
    <property type="evidence" value="ECO:0007669"/>
    <property type="project" value="UniProtKB-KW"/>
</dbReference>
<evidence type="ECO:0000256" key="8">
    <source>
        <dbReference type="ARBA" id="ARBA00023049"/>
    </source>
</evidence>
<keyword evidence="9" id="KW-1133">Transmembrane helix</keyword>
<dbReference type="OrthoDB" id="9805070at2"/>
<dbReference type="GO" id="GO:0004222">
    <property type="term" value="F:metalloendopeptidase activity"/>
    <property type="evidence" value="ECO:0007669"/>
    <property type="project" value="TreeGrafter"/>
</dbReference>
<dbReference type="CDD" id="cd12797">
    <property type="entry name" value="M23_peptidase"/>
    <property type="match status" value="1"/>
</dbReference>
<dbReference type="RefSeq" id="WP_158340072.1">
    <property type="nucleotide sequence ID" value="NZ_CP034894.1"/>
</dbReference>
<dbReference type="InterPro" id="IPR050570">
    <property type="entry name" value="Cell_wall_metabolism_enzyme"/>
</dbReference>
<dbReference type="Pfam" id="PF01551">
    <property type="entry name" value="Peptidase_M23"/>
    <property type="match status" value="1"/>
</dbReference>
<evidence type="ECO:0000256" key="9">
    <source>
        <dbReference type="SAM" id="Phobius"/>
    </source>
</evidence>
<organism evidence="12 13">
    <name type="scientific">Buchnera aphidicola</name>
    <name type="common">Aphis helianthi</name>
    <dbReference type="NCBI Taxonomy" id="2315802"/>
    <lineage>
        <taxon>Bacteria</taxon>
        <taxon>Pseudomonadati</taxon>
        <taxon>Pseudomonadota</taxon>
        <taxon>Gammaproteobacteria</taxon>
        <taxon>Enterobacterales</taxon>
        <taxon>Erwiniaceae</taxon>
        <taxon>Buchnera</taxon>
    </lineage>
</organism>
<evidence type="ECO:0000256" key="5">
    <source>
        <dbReference type="ARBA" id="ARBA00022723"/>
    </source>
</evidence>
<dbReference type="SUPFAM" id="SSF51261">
    <property type="entry name" value="Duplicated hybrid motif"/>
    <property type="match status" value="1"/>
</dbReference>
<reference evidence="12 13" key="1">
    <citation type="submission" date="2018-12" db="EMBL/GenBank/DDBJ databases">
        <authorList>
            <person name="Chong R.A."/>
        </authorList>
    </citation>
    <scope>NUCLEOTIDE SEQUENCE [LARGE SCALE GENOMIC DNA]</scope>
    <source>
        <strain evidence="12 13">Ahe</strain>
    </source>
</reference>
<feature type="domain" description="Csd3-like second N-terminal" evidence="11">
    <location>
        <begin position="106"/>
        <end position="221"/>
    </location>
</feature>
<dbReference type="Gene3D" id="3.10.450.350">
    <property type="match status" value="1"/>
</dbReference>
<evidence type="ECO:0000256" key="3">
    <source>
        <dbReference type="ARBA" id="ARBA00006646"/>
    </source>
</evidence>
<dbReference type="PANTHER" id="PTHR21666">
    <property type="entry name" value="PEPTIDASE-RELATED"/>
    <property type="match status" value="1"/>
</dbReference>
<dbReference type="GO" id="GO:0046872">
    <property type="term" value="F:metal ion binding"/>
    <property type="evidence" value="ECO:0007669"/>
    <property type="project" value="UniProtKB-KW"/>
</dbReference>
<comment type="subcellular location">
    <subcellularLocation>
        <location evidence="2">Cell envelope</location>
    </subcellularLocation>
</comment>
<dbReference type="GO" id="GO:0030313">
    <property type="term" value="C:cell envelope"/>
    <property type="evidence" value="ECO:0007669"/>
    <property type="project" value="UniProtKB-SubCell"/>
</dbReference>
<dbReference type="Proteomes" id="UP000298759">
    <property type="component" value="Chromosome"/>
</dbReference>
<keyword evidence="5" id="KW-0479">Metal-binding</keyword>
<keyword evidence="8" id="KW-0482">Metalloprotease</keyword>
<keyword evidence="4" id="KW-0645">Protease</keyword>